<dbReference type="InterPro" id="IPR050834">
    <property type="entry name" value="Glycosyltransf_2"/>
</dbReference>
<dbReference type="Pfam" id="PF00535">
    <property type="entry name" value="Glycos_transf_2"/>
    <property type="match status" value="1"/>
</dbReference>
<evidence type="ECO:0000313" key="2">
    <source>
        <dbReference type="EMBL" id="MFD2158953.1"/>
    </source>
</evidence>
<gene>
    <name evidence="2" type="ORF">ACFSW8_08595</name>
</gene>
<dbReference type="EMBL" id="JBHUJB010000035">
    <property type="protein sequence ID" value="MFD2158953.1"/>
    <property type="molecule type" value="Genomic_DNA"/>
</dbReference>
<evidence type="ECO:0000313" key="3">
    <source>
        <dbReference type="Proteomes" id="UP001597389"/>
    </source>
</evidence>
<proteinExistence type="predicted"/>
<dbReference type="PANTHER" id="PTHR43685">
    <property type="entry name" value="GLYCOSYLTRANSFERASE"/>
    <property type="match status" value="1"/>
</dbReference>
<dbReference type="InterPro" id="IPR001173">
    <property type="entry name" value="Glyco_trans_2-like"/>
</dbReference>
<dbReference type="Gene3D" id="3.90.550.10">
    <property type="entry name" value="Spore Coat Polysaccharide Biosynthesis Protein SpsA, Chain A"/>
    <property type="match status" value="1"/>
</dbReference>
<sequence>MSQPSKSLDNSEIVVTGLITVYNGASHIAQSIESLLMQSLRNIEVLVIDDCSSDSTVDVIKSIDDSRVRLIASKERLKRAKALMLGCDEAKGQFIAILDADDYAYPERLEKQVAFLHDNPECVWVGSAEERVDSQRHEHVVRQYPLNDEGMRRMASKCIPYCHSAVMFRKNLIEQGHNYDPSVPYLIDFEFFIRVARLGKVANLPDKLAKRDIRHESYFQGQFKRKDQNRYLAQLGLKAVSEFKLPPWYAFNPLARLVYPRLPVFMQKLARFMGGIKDKG</sequence>
<dbReference type="PANTHER" id="PTHR43685:SF2">
    <property type="entry name" value="GLYCOSYLTRANSFERASE 2-LIKE DOMAIN-CONTAINING PROTEIN"/>
    <property type="match status" value="1"/>
</dbReference>
<comment type="caution">
    <text evidence="2">The sequence shown here is derived from an EMBL/GenBank/DDBJ whole genome shotgun (WGS) entry which is preliminary data.</text>
</comment>
<dbReference type="SUPFAM" id="SSF53448">
    <property type="entry name" value="Nucleotide-diphospho-sugar transferases"/>
    <property type="match status" value="1"/>
</dbReference>
<name>A0ABW4ZAD7_9BACT</name>
<reference evidence="3" key="1">
    <citation type="journal article" date="2019" name="Int. J. Syst. Evol. Microbiol.">
        <title>The Global Catalogue of Microorganisms (GCM) 10K type strain sequencing project: providing services to taxonomists for standard genome sequencing and annotation.</title>
        <authorList>
            <consortium name="The Broad Institute Genomics Platform"/>
            <consortium name="The Broad Institute Genome Sequencing Center for Infectious Disease"/>
            <person name="Wu L."/>
            <person name="Ma J."/>
        </authorList>
    </citation>
    <scope>NUCLEOTIDE SEQUENCE [LARGE SCALE GENOMIC DNA]</scope>
    <source>
        <strain evidence="3">CCUG 57942</strain>
    </source>
</reference>
<organism evidence="2 3">
    <name type="scientific">Rubritalea tangerina</name>
    <dbReference type="NCBI Taxonomy" id="430798"/>
    <lineage>
        <taxon>Bacteria</taxon>
        <taxon>Pseudomonadati</taxon>
        <taxon>Verrucomicrobiota</taxon>
        <taxon>Verrucomicrobiia</taxon>
        <taxon>Verrucomicrobiales</taxon>
        <taxon>Rubritaleaceae</taxon>
        <taxon>Rubritalea</taxon>
    </lineage>
</organism>
<dbReference type="InterPro" id="IPR029044">
    <property type="entry name" value="Nucleotide-diphossugar_trans"/>
</dbReference>
<feature type="domain" description="Glycosyltransferase 2-like" evidence="1">
    <location>
        <begin position="19"/>
        <end position="174"/>
    </location>
</feature>
<evidence type="ECO:0000259" key="1">
    <source>
        <dbReference type="Pfam" id="PF00535"/>
    </source>
</evidence>
<keyword evidence="3" id="KW-1185">Reference proteome</keyword>
<dbReference type="Proteomes" id="UP001597389">
    <property type="component" value="Unassembled WGS sequence"/>
</dbReference>
<protein>
    <submittedName>
        <fullName evidence="2">Glycosyltransferase family 2 protein</fullName>
    </submittedName>
</protein>
<dbReference type="RefSeq" id="WP_377087260.1">
    <property type="nucleotide sequence ID" value="NZ_JBHSJL010000014.1"/>
</dbReference>
<accession>A0ABW4ZAD7</accession>